<keyword evidence="1" id="KW-0489">Methyltransferase</keyword>
<reference evidence="2" key="1">
    <citation type="submission" date="2016-10" db="EMBL/GenBank/DDBJ databases">
        <authorList>
            <person name="Varghese N."/>
            <person name="Submissions S."/>
        </authorList>
    </citation>
    <scope>NUCLEOTIDE SEQUENCE [LARGE SCALE GENOMIC DNA]</scope>
    <source>
        <strain evidence="2">Z-7934</strain>
    </source>
</reference>
<dbReference type="OrthoDB" id="5881184at2"/>
<dbReference type="PIRSF" id="PIRSF018637">
    <property type="entry name" value="TrmK"/>
    <property type="match status" value="1"/>
</dbReference>
<dbReference type="InterPro" id="IPR029063">
    <property type="entry name" value="SAM-dependent_MTases_sf"/>
</dbReference>
<dbReference type="Gene3D" id="3.40.50.150">
    <property type="entry name" value="Vaccinia Virus protein VP39"/>
    <property type="match status" value="1"/>
</dbReference>
<dbReference type="Proteomes" id="UP000199287">
    <property type="component" value="Unassembled WGS sequence"/>
</dbReference>
<keyword evidence="2" id="KW-1185">Reference proteome</keyword>
<keyword evidence="1" id="KW-0808">Transferase</keyword>
<accession>A0A1I3FVU0</accession>
<evidence type="ECO:0000313" key="2">
    <source>
        <dbReference type="Proteomes" id="UP000199287"/>
    </source>
</evidence>
<dbReference type="InterPro" id="IPR006901">
    <property type="entry name" value="TrmK"/>
</dbReference>
<dbReference type="Pfam" id="PF12847">
    <property type="entry name" value="Methyltransf_18"/>
    <property type="match status" value="1"/>
</dbReference>
<evidence type="ECO:0000313" key="1">
    <source>
        <dbReference type="EMBL" id="SFI15299.1"/>
    </source>
</evidence>
<dbReference type="GO" id="GO:0032259">
    <property type="term" value="P:methylation"/>
    <property type="evidence" value="ECO:0007669"/>
    <property type="project" value="UniProtKB-KW"/>
</dbReference>
<dbReference type="STRING" id="69895.SAMN05192551_10764"/>
<dbReference type="PANTHER" id="PTHR38451:SF1">
    <property type="entry name" value="TRNA (ADENINE(22)-N(1))-METHYLTRANSFERASE"/>
    <property type="match status" value="1"/>
</dbReference>
<protein>
    <submittedName>
        <fullName evidence="1">tRNA (Adenine22-N1)-methyltransferase</fullName>
    </submittedName>
</protein>
<dbReference type="AlphaFoldDB" id="A0A1I3FVU0"/>
<gene>
    <name evidence="1" type="ORF">SAMN05192551_10764</name>
</gene>
<sequence>MIKLPDRLKAIADSIEPVSVIADIGTDHGLLPVYLLQQGIISRAILSDVNQDPLDKAKKTAENYGLTKHIDFRLGDGLLVLAPTEAPVIVIAGMGGILINSLLQVASPIVKQAEYLILQPMQAVPEVRRFLLMNGYQVLSDRIVKEKNHFYHILKVTYQELRPVTISPLESLIGLSWKENPPELMMEFVKDQLQRYQRKQAGLLKSANPDKKQVQQCQEIINELKEVVEWLQQ</sequence>
<dbReference type="EMBL" id="FOQA01000007">
    <property type="protein sequence ID" value="SFI15299.1"/>
    <property type="molecule type" value="Genomic_DNA"/>
</dbReference>
<proteinExistence type="predicted"/>
<name>A0A1I3FVU0_9FIRM</name>
<dbReference type="GO" id="GO:0160105">
    <property type="term" value="F:tRNA (adenine(22)-N1)-methyltransferase activity"/>
    <property type="evidence" value="ECO:0007669"/>
    <property type="project" value="InterPro"/>
</dbReference>
<dbReference type="RefSeq" id="WP_093372795.1">
    <property type="nucleotide sequence ID" value="NZ_FOQA01000007.1"/>
</dbReference>
<dbReference type="PANTHER" id="PTHR38451">
    <property type="entry name" value="TRNA (ADENINE(22)-N(1))-METHYLTRANSFERASE"/>
    <property type="match status" value="1"/>
</dbReference>
<organism evidence="1 2">
    <name type="scientific">Tindallia magadiensis</name>
    <dbReference type="NCBI Taxonomy" id="69895"/>
    <lineage>
        <taxon>Bacteria</taxon>
        <taxon>Bacillati</taxon>
        <taxon>Bacillota</taxon>
        <taxon>Clostridia</taxon>
        <taxon>Peptostreptococcales</taxon>
        <taxon>Tindalliaceae</taxon>
        <taxon>Tindallia</taxon>
    </lineage>
</organism>
<dbReference type="SUPFAM" id="SSF53335">
    <property type="entry name" value="S-adenosyl-L-methionine-dependent methyltransferases"/>
    <property type="match status" value="1"/>
</dbReference>